<feature type="transmembrane region" description="Helical" evidence="1">
    <location>
        <begin position="309"/>
        <end position="333"/>
    </location>
</feature>
<gene>
    <name evidence="3" type="ORF">FNW17_09475</name>
</gene>
<dbReference type="GO" id="GO:0016020">
    <property type="term" value="C:membrane"/>
    <property type="evidence" value="ECO:0007669"/>
    <property type="project" value="TreeGrafter"/>
</dbReference>
<keyword evidence="1" id="KW-1133">Transmembrane helix</keyword>
<dbReference type="AlphaFoldDB" id="A0A553CK67"/>
<sequence>MNSVPKNQYLDILQLFRGTAALMVVLHHTIGSIKYYHKIQYPFLDYIAYLGKSGVDFFFVLSGFIITYSAYNKYNEPNSFSNYLKNRLVRIYVPYLPVGIFMLLLYTFLPGFSNSNRDISTLTSLTLIPHGNPALSVAWTLSFELLFYLLFSISFYSKKGWNWFVLIWTSAIIIFTYTPFASLQFLKIPLFRTLFSPYNIEFILGFVLAEVVVRKIKINIRLLFLMLILAFLSFFYCTFNNLKFFTHDANILFSIVAFLSIFIAIRIPDFKISKASVMMMVGNATYSIYLIHNFLQMILIRFFPKITTIVGVITALVLVLILSCFVGYGYYLVFEKKAIQLIKSKLIK</sequence>
<dbReference type="Proteomes" id="UP000318585">
    <property type="component" value="Unassembled WGS sequence"/>
</dbReference>
<keyword evidence="3" id="KW-0012">Acyltransferase</keyword>
<evidence type="ECO:0000313" key="4">
    <source>
        <dbReference type="Proteomes" id="UP000318585"/>
    </source>
</evidence>
<organism evidence="3 4">
    <name type="scientific">Flavobacterium franklandianum</name>
    <dbReference type="NCBI Taxonomy" id="2594430"/>
    <lineage>
        <taxon>Bacteria</taxon>
        <taxon>Pseudomonadati</taxon>
        <taxon>Bacteroidota</taxon>
        <taxon>Flavobacteriia</taxon>
        <taxon>Flavobacteriales</taxon>
        <taxon>Flavobacteriaceae</taxon>
        <taxon>Flavobacterium</taxon>
    </lineage>
</organism>
<feature type="transmembrane region" description="Helical" evidence="1">
    <location>
        <begin position="133"/>
        <end position="151"/>
    </location>
</feature>
<evidence type="ECO:0000256" key="1">
    <source>
        <dbReference type="SAM" id="Phobius"/>
    </source>
</evidence>
<feature type="transmembrane region" description="Helical" evidence="1">
    <location>
        <begin position="92"/>
        <end position="113"/>
    </location>
</feature>
<name>A0A553CK67_9FLAO</name>
<feature type="transmembrane region" description="Helical" evidence="1">
    <location>
        <begin position="12"/>
        <end position="30"/>
    </location>
</feature>
<dbReference type="Pfam" id="PF01757">
    <property type="entry name" value="Acyl_transf_3"/>
    <property type="match status" value="1"/>
</dbReference>
<dbReference type="OrthoDB" id="290051at2"/>
<feature type="transmembrane region" description="Helical" evidence="1">
    <location>
        <begin position="163"/>
        <end position="183"/>
    </location>
</feature>
<proteinExistence type="predicted"/>
<dbReference type="EMBL" id="VJZR01000007">
    <property type="protein sequence ID" value="TRX20889.1"/>
    <property type="molecule type" value="Genomic_DNA"/>
</dbReference>
<keyword evidence="1" id="KW-0472">Membrane</keyword>
<feature type="transmembrane region" description="Helical" evidence="1">
    <location>
        <begin position="280"/>
        <end position="303"/>
    </location>
</feature>
<dbReference type="InterPro" id="IPR050879">
    <property type="entry name" value="Acyltransferase_3"/>
</dbReference>
<keyword evidence="4" id="KW-1185">Reference proteome</keyword>
<protein>
    <submittedName>
        <fullName evidence="3">Acyltransferase</fullName>
    </submittedName>
</protein>
<accession>A0A553CK67</accession>
<feature type="transmembrane region" description="Helical" evidence="1">
    <location>
        <begin position="251"/>
        <end position="268"/>
    </location>
</feature>
<comment type="caution">
    <text evidence="3">The sequence shown here is derived from an EMBL/GenBank/DDBJ whole genome shotgun (WGS) entry which is preliminary data.</text>
</comment>
<dbReference type="PANTHER" id="PTHR23028:SF131">
    <property type="entry name" value="BLR2367 PROTEIN"/>
    <property type="match status" value="1"/>
</dbReference>
<keyword evidence="1" id="KW-0812">Transmembrane</keyword>
<dbReference type="PANTHER" id="PTHR23028">
    <property type="entry name" value="ACETYLTRANSFERASE"/>
    <property type="match status" value="1"/>
</dbReference>
<dbReference type="GO" id="GO:0016747">
    <property type="term" value="F:acyltransferase activity, transferring groups other than amino-acyl groups"/>
    <property type="evidence" value="ECO:0007669"/>
    <property type="project" value="InterPro"/>
</dbReference>
<evidence type="ECO:0000259" key="2">
    <source>
        <dbReference type="Pfam" id="PF01757"/>
    </source>
</evidence>
<feature type="transmembrane region" description="Helical" evidence="1">
    <location>
        <begin position="220"/>
        <end position="239"/>
    </location>
</feature>
<dbReference type="InterPro" id="IPR002656">
    <property type="entry name" value="Acyl_transf_3_dom"/>
</dbReference>
<feature type="transmembrane region" description="Helical" evidence="1">
    <location>
        <begin position="195"/>
        <end position="213"/>
    </location>
</feature>
<dbReference type="GO" id="GO:0000271">
    <property type="term" value="P:polysaccharide biosynthetic process"/>
    <property type="evidence" value="ECO:0007669"/>
    <property type="project" value="TreeGrafter"/>
</dbReference>
<evidence type="ECO:0000313" key="3">
    <source>
        <dbReference type="EMBL" id="TRX20889.1"/>
    </source>
</evidence>
<reference evidence="3 4" key="1">
    <citation type="submission" date="2019-07" db="EMBL/GenBank/DDBJ databases">
        <title>Novel species of Flavobacterium.</title>
        <authorList>
            <person name="Liu Q."/>
            <person name="Xin Y.-H."/>
        </authorList>
    </citation>
    <scope>NUCLEOTIDE SEQUENCE [LARGE SCALE GENOMIC DNA]</scope>
    <source>
        <strain evidence="3 4">LB3P56</strain>
    </source>
</reference>
<feature type="domain" description="Acyltransferase 3" evidence="2">
    <location>
        <begin position="13"/>
        <end position="326"/>
    </location>
</feature>
<keyword evidence="3" id="KW-0808">Transferase</keyword>
<feature type="transmembrane region" description="Helical" evidence="1">
    <location>
        <begin position="50"/>
        <end position="71"/>
    </location>
</feature>
<dbReference type="RefSeq" id="WP_143391770.1">
    <property type="nucleotide sequence ID" value="NZ_VJZQ01000030.1"/>
</dbReference>